<evidence type="ECO:0000256" key="1">
    <source>
        <dbReference type="SAM" id="Phobius"/>
    </source>
</evidence>
<gene>
    <name evidence="2" type="ORF">C8F04DRAFT_1263470</name>
</gene>
<keyword evidence="1" id="KW-0812">Transmembrane</keyword>
<protein>
    <submittedName>
        <fullName evidence="2">Uncharacterized protein</fullName>
    </submittedName>
</protein>
<keyword evidence="3" id="KW-1185">Reference proteome</keyword>
<evidence type="ECO:0000313" key="2">
    <source>
        <dbReference type="EMBL" id="KAJ7030778.1"/>
    </source>
</evidence>
<dbReference type="AlphaFoldDB" id="A0AAD6SN30"/>
<accession>A0AAD6SN30</accession>
<organism evidence="2 3">
    <name type="scientific">Mycena alexandri</name>
    <dbReference type="NCBI Taxonomy" id="1745969"/>
    <lineage>
        <taxon>Eukaryota</taxon>
        <taxon>Fungi</taxon>
        <taxon>Dikarya</taxon>
        <taxon>Basidiomycota</taxon>
        <taxon>Agaricomycotina</taxon>
        <taxon>Agaricomycetes</taxon>
        <taxon>Agaricomycetidae</taxon>
        <taxon>Agaricales</taxon>
        <taxon>Marasmiineae</taxon>
        <taxon>Mycenaceae</taxon>
        <taxon>Mycena</taxon>
    </lineage>
</organism>
<feature type="transmembrane region" description="Helical" evidence="1">
    <location>
        <begin position="121"/>
        <end position="142"/>
    </location>
</feature>
<evidence type="ECO:0000313" key="3">
    <source>
        <dbReference type="Proteomes" id="UP001218188"/>
    </source>
</evidence>
<proteinExistence type="predicted"/>
<reference evidence="2" key="1">
    <citation type="submission" date="2023-03" db="EMBL/GenBank/DDBJ databases">
        <title>Massive genome expansion in bonnet fungi (Mycena s.s.) driven by repeated elements and novel gene families across ecological guilds.</title>
        <authorList>
            <consortium name="Lawrence Berkeley National Laboratory"/>
            <person name="Harder C.B."/>
            <person name="Miyauchi S."/>
            <person name="Viragh M."/>
            <person name="Kuo A."/>
            <person name="Thoen E."/>
            <person name="Andreopoulos B."/>
            <person name="Lu D."/>
            <person name="Skrede I."/>
            <person name="Drula E."/>
            <person name="Henrissat B."/>
            <person name="Morin E."/>
            <person name="Kohler A."/>
            <person name="Barry K."/>
            <person name="LaButti K."/>
            <person name="Morin E."/>
            <person name="Salamov A."/>
            <person name="Lipzen A."/>
            <person name="Mereny Z."/>
            <person name="Hegedus B."/>
            <person name="Baldrian P."/>
            <person name="Stursova M."/>
            <person name="Weitz H."/>
            <person name="Taylor A."/>
            <person name="Grigoriev I.V."/>
            <person name="Nagy L.G."/>
            <person name="Martin F."/>
            <person name="Kauserud H."/>
        </authorList>
    </citation>
    <scope>NUCLEOTIDE SEQUENCE</scope>
    <source>
        <strain evidence="2">CBHHK200</strain>
    </source>
</reference>
<dbReference type="EMBL" id="JARJCM010000087">
    <property type="protein sequence ID" value="KAJ7030778.1"/>
    <property type="molecule type" value="Genomic_DNA"/>
</dbReference>
<keyword evidence="1" id="KW-0472">Membrane</keyword>
<comment type="caution">
    <text evidence="2">The sequence shown here is derived from an EMBL/GenBank/DDBJ whole genome shotgun (WGS) entry which is preliminary data.</text>
</comment>
<sequence>MPIPVASKFHVPVSTPSPLQVAVCRSIVYTLHFDSDYPHSMICPALATTSTTSRSRRSDNLQHNRYHRPSPAPYTPLIAVRVIPTHPPPFFAGTTTTRGLRCVSVLDHRFNGGTGLFLVPVSYATILLSSTCLLSFNMIIPVRSARHAVPRRLFLRRQSTILAHRSTCVPALQYHPRP</sequence>
<name>A0AAD6SN30_9AGAR</name>
<dbReference type="Proteomes" id="UP001218188">
    <property type="component" value="Unassembled WGS sequence"/>
</dbReference>
<keyword evidence="1" id="KW-1133">Transmembrane helix</keyword>